<keyword evidence="8" id="KW-1015">Disulfide bond</keyword>
<dbReference type="PANTHER" id="PTHR10339">
    <property type="entry name" value="ADP-RIBOSYLTRANSFERASE"/>
    <property type="match status" value="1"/>
</dbReference>
<reference evidence="11" key="2">
    <citation type="submission" date="2025-08" db="UniProtKB">
        <authorList>
            <consortium name="Ensembl"/>
        </authorList>
    </citation>
    <scope>IDENTIFICATION</scope>
</reference>
<dbReference type="InterPro" id="IPR050999">
    <property type="entry name" value="ADP-ribosyltransferase_ARG"/>
</dbReference>
<dbReference type="GO" id="GO:0003950">
    <property type="term" value="F:NAD+ poly-ADP-ribosyltransferase activity"/>
    <property type="evidence" value="ECO:0007669"/>
    <property type="project" value="TreeGrafter"/>
</dbReference>
<dbReference type="GO" id="GO:0016779">
    <property type="term" value="F:nucleotidyltransferase activity"/>
    <property type="evidence" value="ECO:0007669"/>
    <property type="project" value="UniProtKB-KW"/>
</dbReference>
<evidence type="ECO:0000256" key="2">
    <source>
        <dbReference type="ARBA" id="ARBA00022676"/>
    </source>
</evidence>
<evidence type="ECO:0000313" key="11">
    <source>
        <dbReference type="Ensembl" id="ENSVURP00010029297.1"/>
    </source>
</evidence>
<comment type="similarity">
    <text evidence="1 10">Belongs to the Arg-specific ADP-ribosyltransferase family.</text>
</comment>
<dbReference type="PROSITE" id="PS01291">
    <property type="entry name" value="ART"/>
    <property type="match status" value="1"/>
</dbReference>
<evidence type="ECO:0000256" key="6">
    <source>
        <dbReference type="ARBA" id="ARBA00022857"/>
    </source>
</evidence>
<keyword evidence="3 10" id="KW-0808">Transferase</keyword>
<dbReference type="OMA" id="SKFNCAY"/>
<keyword evidence="5" id="KW-0732">Signal</keyword>
<dbReference type="AlphaFoldDB" id="A0A4X2M734"/>
<dbReference type="GeneTree" id="ENSGT01030000234601"/>
<dbReference type="PANTHER" id="PTHR10339:SF24">
    <property type="entry name" value="T-CELL ECTO-ADP-RIBOSYLTRANSFERASE 1-RELATED"/>
    <property type="match status" value="1"/>
</dbReference>
<dbReference type="InterPro" id="IPR000768">
    <property type="entry name" value="ART"/>
</dbReference>
<keyword evidence="7 10" id="KW-0520">NAD</keyword>
<dbReference type="PROSITE" id="PS51996">
    <property type="entry name" value="TR_MART"/>
    <property type="match status" value="1"/>
</dbReference>
<dbReference type="Proteomes" id="UP000314987">
    <property type="component" value="Unassembled WGS sequence"/>
</dbReference>
<evidence type="ECO:0000256" key="10">
    <source>
        <dbReference type="RuleBase" id="RU361228"/>
    </source>
</evidence>
<evidence type="ECO:0000256" key="8">
    <source>
        <dbReference type="ARBA" id="ARBA00023157"/>
    </source>
</evidence>
<evidence type="ECO:0000313" key="12">
    <source>
        <dbReference type="Proteomes" id="UP000314987"/>
    </source>
</evidence>
<evidence type="ECO:0000256" key="9">
    <source>
        <dbReference type="ARBA" id="ARBA00047597"/>
    </source>
</evidence>
<dbReference type="Gene3D" id="3.90.176.10">
    <property type="entry name" value="Toxin ADP-ribosyltransferase, Chain A, domain 1"/>
    <property type="match status" value="1"/>
</dbReference>
<comment type="catalytic activity">
    <reaction evidence="9 10">
        <text>L-arginyl-[protein] + NAD(+) = N(omega)-(ADP-D-ribosyl)-L-arginyl-[protein] + nicotinamide + H(+)</text>
        <dbReference type="Rhea" id="RHEA:19149"/>
        <dbReference type="Rhea" id="RHEA-COMP:10532"/>
        <dbReference type="Rhea" id="RHEA-COMP:15087"/>
        <dbReference type="ChEBI" id="CHEBI:15378"/>
        <dbReference type="ChEBI" id="CHEBI:17154"/>
        <dbReference type="ChEBI" id="CHEBI:29965"/>
        <dbReference type="ChEBI" id="CHEBI:57540"/>
        <dbReference type="ChEBI" id="CHEBI:142554"/>
        <dbReference type="EC" id="2.4.2.31"/>
    </reaction>
</comment>
<evidence type="ECO:0000256" key="1">
    <source>
        <dbReference type="ARBA" id="ARBA00009558"/>
    </source>
</evidence>
<evidence type="ECO:0000256" key="5">
    <source>
        <dbReference type="ARBA" id="ARBA00022729"/>
    </source>
</evidence>
<dbReference type="SUPFAM" id="SSF56399">
    <property type="entry name" value="ADP-ribosylation"/>
    <property type="match status" value="1"/>
</dbReference>
<gene>
    <name evidence="11" type="primary">LOC114046019</name>
</gene>
<dbReference type="Ensembl" id="ENSVURT00010033374.1">
    <property type="protein sequence ID" value="ENSVURP00010029297.1"/>
    <property type="gene ID" value="ENSVURG00010022417.1"/>
</dbReference>
<dbReference type="Pfam" id="PF01129">
    <property type="entry name" value="ART"/>
    <property type="match status" value="1"/>
</dbReference>
<reference evidence="12" key="1">
    <citation type="submission" date="2018-12" db="EMBL/GenBank/DDBJ databases">
        <authorList>
            <person name="Yazar S."/>
        </authorList>
    </citation>
    <scope>NUCLEOTIDE SEQUENCE [LARGE SCALE GENOMIC DNA]</scope>
</reference>
<dbReference type="GO" id="GO:0106274">
    <property type="term" value="F:NAD+-protein-arginine ADP-ribosyltransferase activity"/>
    <property type="evidence" value="ECO:0007669"/>
    <property type="project" value="UniProtKB-EC"/>
</dbReference>
<keyword evidence="12" id="KW-1185">Reference proteome</keyword>
<proteinExistence type="inferred from homology"/>
<evidence type="ECO:0000256" key="3">
    <source>
        <dbReference type="ARBA" id="ARBA00022679"/>
    </source>
</evidence>
<evidence type="ECO:0000256" key="7">
    <source>
        <dbReference type="ARBA" id="ARBA00023027"/>
    </source>
</evidence>
<protein>
    <recommendedName>
        <fullName evidence="10">NAD(P)(+)--arginine ADP-ribosyltransferase</fullName>
        <ecNumber evidence="10">2.4.2.31</ecNumber>
    </recommendedName>
    <alternativeName>
        <fullName evidence="10">Mono(ADP-ribosyl)transferase</fullName>
    </alternativeName>
</protein>
<dbReference type="FunFam" id="3.90.176.10:FF:000001">
    <property type="entry name" value="NAD(P)(+)--arginine ADP-ribosyltransferase"/>
    <property type="match status" value="1"/>
</dbReference>
<accession>A0A4X2M734</accession>
<organism evidence="11 12">
    <name type="scientific">Vombatus ursinus</name>
    <name type="common">Common wombat</name>
    <dbReference type="NCBI Taxonomy" id="29139"/>
    <lineage>
        <taxon>Eukaryota</taxon>
        <taxon>Metazoa</taxon>
        <taxon>Chordata</taxon>
        <taxon>Craniata</taxon>
        <taxon>Vertebrata</taxon>
        <taxon>Euteleostomi</taxon>
        <taxon>Mammalia</taxon>
        <taxon>Metatheria</taxon>
        <taxon>Diprotodontia</taxon>
        <taxon>Vombatidae</taxon>
        <taxon>Vombatus</taxon>
    </lineage>
</organism>
<keyword evidence="2 10" id="KW-0328">Glycosyltransferase</keyword>
<reference evidence="11" key="3">
    <citation type="submission" date="2025-09" db="UniProtKB">
        <authorList>
            <consortium name="Ensembl"/>
        </authorList>
    </citation>
    <scope>IDENTIFICATION</scope>
</reference>
<sequence>MQLRFLFPFQEKVELPENVISLEYNAFDDQYVGCEETMEMRAKELLAQERAMNPNFNEVWENAEIKWENMSTEKKRMKMLFEVAVIAYTMEKKKIYPTFNQAVKKCCASREAYMNNFHFKALHFYLTRAVQILKRSCKDVYRGISVKQYPDGTGEMRFGQFASTSLKRRVATEFINGSGTLYKVHTCEGAPIEHLSAYPSEKEVLIPPYEMFNVSRFSDSEGFKNVELKSKRTFSKFNCAYLEASGNKAAVSGQLTTILLSGVLTLVFQAHSQTLTGL</sequence>
<keyword evidence="4" id="KW-0548">Nucleotidyltransferase</keyword>
<dbReference type="EC" id="2.4.2.31" evidence="10"/>
<evidence type="ECO:0000256" key="4">
    <source>
        <dbReference type="ARBA" id="ARBA00022695"/>
    </source>
</evidence>
<keyword evidence="6 10" id="KW-0521">NADP</keyword>
<dbReference type="PRINTS" id="PR00970">
    <property type="entry name" value="RIBTRNSFRASE"/>
</dbReference>
<name>A0A4X2M734_VOMUR</name>